<dbReference type="InterPro" id="IPR000667">
    <property type="entry name" value="Peptidase_S13"/>
</dbReference>
<evidence type="ECO:0000313" key="4">
    <source>
        <dbReference type="Proteomes" id="UP001300692"/>
    </source>
</evidence>
<proteinExistence type="inferred from homology"/>
<dbReference type="EMBL" id="JAOYOD010000001">
    <property type="protein sequence ID" value="MCV9385600.1"/>
    <property type="molecule type" value="Genomic_DNA"/>
</dbReference>
<dbReference type="PROSITE" id="PS51257">
    <property type="entry name" value="PROKAR_LIPOPROTEIN"/>
    <property type="match status" value="1"/>
</dbReference>
<dbReference type="PANTHER" id="PTHR30023:SF0">
    <property type="entry name" value="PENICILLIN-SENSITIVE CARBOXYPEPTIDASE A"/>
    <property type="match status" value="1"/>
</dbReference>
<evidence type="ECO:0000256" key="1">
    <source>
        <dbReference type="ARBA" id="ARBA00006096"/>
    </source>
</evidence>
<comment type="similarity">
    <text evidence="1">Belongs to the peptidase S13 family.</text>
</comment>
<dbReference type="InterPro" id="IPR012338">
    <property type="entry name" value="Beta-lactam/transpept-like"/>
</dbReference>
<dbReference type="Proteomes" id="UP001300692">
    <property type="component" value="Unassembled WGS sequence"/>
</dbReference>
<keyword evidence="3" id="KW-0121">Carboxypeptidase</keyword>
<reference evidence="3 4" key="1">
    <citation type="submission" date="2022-10" db="EMBL/GenBank/DDBJ databases">
        <title>Comparative genomics and taxonomic characterization of three novel marine species of genus Reichenbachiella exhibiting antioxidant and polysaccharide degradation activities.</title>
        <authorList>
            <person name="Muhammad N."/>
            <person name="Lee Y.-J."/>
            <person name="Ko J."/>
            <person name="Kim S.-G."/>
        </authorList>
    </citation>
    <scope>NUCLEOTIDE SEQUENCE [LARGE SCALE GENOMIC DNA]</scope>
    <source>
        <strain evidence="3 4">ABR2-5</strain>
    </source>
</reference>
<dbReference type="RefSeq" id="WP_264136384.1">
    <property type="nucleotide sequence ID" value="NZ_JAOYOD010000001.1"/>
</dbReference>
<evidence type="ECO:0000313" key="3">
    <source>
        <dbReference type="EMBL" id="MCV9385600.1"/>
    </source>
</evidence>
<dbReference type="Pfam" id="PF02113">
    <property type="entry name" value="Peptidase_S13"/>
    <property type="match status" value="2"/>
</dbReference>
<gene>
    <name evidence="3" type="ORF">N7U62_02945</name>
</gene>
<dbReference type="SUPFAM" id="SSF56601">
    <property type="entry name" value="beta-lactamase/transpeptidase-like"/>
    <property type="match status" value="1"/>
</dbReference>
<keyword evidence="2" id="KW-0378">Hydrolase</keyword>
<dbReference type="PRINTS" id="PR00922">
    <property type="entry name" value="DADACBPTASE3"/>
</dbReference>
<organism evidence="3 4">
    <name type="scientific">Reichenbachiella ulvae</name>
    <dbReference type="NCBI Taxonomy" id="2980104"/>
    <lineage>
        <taxon>Bacteria</taxon>
        <taxon>Pseudomonadati</taxon>
        <taxon>Bacteroidota</taxon>
        <taxon>Cytophagia</taxon>
        <taxon>Cytophagales</taxon>
        <taxon>Reichenbachiellaceae</taxon>
        <taxon>Reichenbachiella</taxon>
    </lineage>
</organism>
<evidence type="ECO:0000256" key="2">
    <source>
        <dbReference type="ARBA" id="ARBA00022801"/>
    </source>
</evidence>
<dbReference type="GO" id="GO:0004180">
    <property type="term" value="F:carboxypeptidase activity"/>
    <property type="evidence" value="ECO:0007669"/>
    <property type="project" value="UniProtKB-KW"/>
</dbReference>
<dbReference type="PANTHER" id="PTHR30023">
    <property type="entry name" value="D-ALANYL-D-ALANINE CARBOXYPEPTIDASE"/>
    <property type="match status" value="1"/>
</dbReference>
<dbReference type="Gene3D" id="3.40.710.10">
    <property type="entry name" value="DD-peptidase/beta-lactamase superfamily"/>
    <property type="match status" value="2"/>
</dbReference>
<comment type="caution">
    <text evidence="3">The sequence shown here is derived from an EMBL/GenBank/DDBJ whole genome shotgun (WGS) entry which is preliminary data.</text>
</comment>
<protein>
    <submittedName>
        <fullName evidence="3">D-alanyl-D-alanine carboxypeptidase</fullName>
    </submittedName>
</protein>
<name>A0ABT3CPG8_9BACT</name>
<keyword evidence="4" id="KW-1185">Reference proteome</keyword>
<accession>A0ABT3CPG8</accession>
<keyword evidence="3" id="KW-0645">Protease</keyword>
<sequence>MKLRSIFQLLVLSLILSSCITLKYSLNGKKVSKQIEKEAPLNGHFTGFILHDPATNKNLIEVNPDKYFTPASNAKLITFFASLVSLGDSIPGLKYQIKNDTLYFAGTGDPTFLHPDFDNQRAYDFLLNSDLHLAYVSPDFQDDPFGPGWTWEDYEYYYQMERSGFPIYGNAIHFVYDTAQNKFNVVPEFFNDFVQLHESYDKTYRHTRNLDNNIFHFAPDTARSAYKNRVPFKWSNELNLALLKDTLAKPIYWARDFEFTAPQLLYSVSAIDLYYLMLQRSDNFIAEQLAYIATQEMGIDMSSTYFRNRVLSKELYPYRDQLIWKDGSGLSRYNLVTPSFMISLLKETLKVIPMDDFKSLLPKGGYEGTIRNWYKPEPGQPPYVFAKTGTLSSNHNLTGIIRTQSGKDLLFTFMNNNYKSSSYPVKKEMEKVLKLIYEKY</sequence>